<evidence type="ECO:0000313" key="2">
    <source>
        <dbReference type="EMBL" id="KAK0502269.1"/>
    </source>
</evidence>
<evidence type="ECO:0000256" key="1">
    <source>
        <dbReference type="SAM" id="SignalP"/>
    </source>
</evidence>
<keyword evidence="1" id="KW-0732">Signal</keyword>
<comment type="caution">
    <text evidence="2">The sequence shown here is derived from an EMBL/GenBank/DDBJ whole genome shotgun (WGS) entry which is preliminary data.</text>
</comment>
<feature type="signal peptide" evidence="1">
    <location>
        <begin position="1"/>
        <end position="20"/>
    </location>
</feature>
<gene>
    <name evidence="2" type="ORF">EDD18DRAFT_685476</name>
</gene>
<sequence length="70" mass="7798">MRHRSVAWTLANTFSLGTLSVDTGNSANIFDTAGWPISHNSHISRDLFFLCQKCTKPSILGHQINIREAL</sequence>
<dbReference type="AlphaFoldDB" id="A0AA39QH86"/>
<dbReference type="Proteomes" id="UP001175228">
    <property type="component" value="Unassembled WGS sequence"/>
</dbReference>
<feature type="chain" id="PRO_5041347808" evidence="1">
    <location>
        <begin position="21"/>
        <end position="70"/>
    </location>
</feature>
<organism evidence="2 3">
    <name type="scientific">Armillaria luteobubalina</name>
    <dbReference type="NCBI Taxonomy" id="153913"/>
    <lineage>
        <taxon>Eukaryota</taxon>
        <taxon>Fungi</taxon>
        <taxon>Dikarya</taxon>
        <taxon>Basidiomycota</taxon>
        <taxon>Agaricomycotina</taxon>
        <taxon>Agaricomycetes</taxon>
        <taxon>Agaricomycetidae</taxon>
        <taxon>Agaricales</taxon>
        <taxon>Marasmiineae</taxon>
        <taxon>Physalacriaceae</taxon>
        <taxon>Armillaria</taxon>
    </lineage>
</organism>
<keyword evidence="3" id="KW-1185">Reference proteome</keyword>
<protein>
    <submittedName>
        <fullName evidence="2">Uncharacterized protein</fullName>
    </submittedName>
</protein>
<reference evidence="2" key="1">
    <citation type="submission" date="2023-06" db="EMBL/GenBank/DDBJ databases">
        <authorList>
            <consortium name="Lawrence Berkeley National Laboratory"/>
            <person name="Ahrendt S."/>
            <person name="Sahu N."/>
            <person name="Indic B."/>
            <person name="Wong-Bajracharya J."/>
            <person name="Merenyi Z."/>
            <person name="Ke H.-M."/>
            <person name="Monk M."/>
            <person name="Kocsube S."/>
            <person name="Drula E."/>
            <person name="Lipzen A."/>
            <person name="Balint B."/>
            <person name="Henrissat B."/>
            <person name="Andreopoulos B."/>
            <person name="Martin F.M."/>
            <person name="Harder C.B."/>
            <person name="Rigling D."/>
            <person name="Ford K.L."/>
            <person name="Foster G.D."/>
            <person name="Pangilinan J."/>
            <person name="Papanicolaou A."/>
            <person name="Barry K."/>
            <person name="LaButti K."/>
            <person name="Viragh M."/>
            <person name="Koriabine M."/>
            <person name="Yan M."/>
            <person name="Riley R."/>
            <person name="Champramary S."/>
            <person name="Plett K.L."/>
            <person name="Tsai I.J."/>
            <person name="Slot J."/>
            <person name="Sipos G."/>
            <person name="Plett J."/>
            <person name="Nagy L.G."/>
            <person name="Grigoriev I.V."/>
        </authorList>
    </citation>
    <scope>NUCLEOTIDE SEQUENCE</scope>
    <source>
        <strain evidence="2">HWK02</strain>
    </source>
</reference>
<name>A0AA39QH86_9AGAR</name>
<dbReference type="EMBL" id="JAUEPU010000005">
    <property type="protein sequence ID" value="KAK0502269.1"/>
    <property type="molecule type" value="Genomic_DNA"/>
</dbReference>
<evidence type="ECO:0000313" key="3">
    <source>
        <dbReference type="Proteomes" id="UP001175228"/>
    </source>
</evidence>
<proteinExistence type="predicted"/>
<accession>A0AA39QH86</accession>